<dbReference type="PANTHER" id="PTHR12526">
    <property type="entry name" value="GLYCOSYLTRANSFERASE"/>
    <property type="match status" value="1"/>
</dbReference>
<dbReference type="Pfam" id="PF13692">
    <property type="entry name" value="Glyco_trans_1_4"/>
    <property type="match status" value="1"/>
</dbReference>
<gene>
    <name evidence="2" type="primary">pelF</name>
    <name evidence="2" type="ORF">ABJI51_24955</name>
</gene>
<name>A0ABV0LJ81_9PSEU</name>
<dbReference type="InterPro" id="IPR022622">
    <property type="entry name" value="DUF3492"/>
</dbReference>
<dbReference type="NCBIfam" id="NF038011">
    <property type="entry name" value="PelF"/>
    <property type="match status" value="1"/>
</dbReference>
<dbReference type="PANTHER" id="PTHR12526:SF636">
    <property type="entry name" value="BLL3647 PROTEIN"/>
    <property type="match status" value="1"/>
</dbReference>
<protein>
    <submittedName>
        <fullName evidence="2">GT4 family glycosyltransferase PelF</fullName>
    </submittedName>
</protein>
<dbReference type="SUPFAM" id="SSF53756">
    <property type="entry name" value="UDP-Glycosyltransferase/glycogen phosphorylase"/>
    <property type="match status" value="1"/>
</dbReference>
<feature type="domain" description="DUF3492" evidence="1">
    <location>
        <begin position="1"/>
        <end position="264"/>
    </location>
</feature>
<sequence>MKVALMTEGTYPHQFGGVSVWCDQLVRGMPGHDFHVVALVATGAERPAWELPANVASLVGVPLWGAGPAGRRPGRTARRRFAPLLAELTGVLADGSAGAAGRFGEILRALFEYAQQECLTGAFGTDEAFELFTRLWCGSRADTGPVRPSLQDALTAMQLLEHSLRPLSHPPEYADVAHAVTNGLGVLPALTVKWRHGRPVIVTEHGIYLREQYLHARRGPYRWPVKALYLRFLHHLCALGYREAAVITPGNVYNTRWEQRLGASGAVIKTVYNGVDPQNFPAFEGEPDVPTISWVGRIDPIKDLETLIRAFALVHEAMPAARLRLFGSPPGGREGYLRQCKDLAAELGVGEVTGFEGRVENIRDAYEAGHVVVLSSLSEGFPYSVLEAMTCGRPCVATDVGGVTEAIADTGLVVPPRNPRAMAEACLRLLGDGELRRRLGSGARARALEYFTVDQAVETFDELYERIGSGLPLHYAEVAG</sequence>
<dbReference type="InterPro" id="IPR047691">
    <property type="entry name" value="PelF-like"/>
</dbReference>
<comment type="caution">
    <text evidence="2">The sequence shown here is derived from an EMBL/GenBank/DDBJ whole genome shotgun (WGS) entry which is preliminary data.</text>
</comment>
<dbReference type="RefSeq" id="WP_348953827.1">
    <property type="nucleotide sequence ID" value="NZ_JBDZYD010000009.1"/>
</dbReference>
<organism evidence="2 3">
    <name type="scientific">Amycolatopsis melonis</name>
    <dbReference type="NCBI Taxonomy" id="3156488"/>
    <lineage>
        <taxon>Bacteria</taxon>
        <taxon>Bacillati</taxon>
        <taxon>Actinomycetota</taxon>
        <taxon>Actinomycetes</taxon>
        <taxon>Pseudonocardiales</taxon>
        <taxon>Pseudonocardiaceae</taxon>
        <taxon>Amycolatopsis</taxon>
    </lineage>
</organism>
<accession>A0ABV0LJ81</accession>
<dbReference type="Proteomes" id="UP001440984">
    <property type="component" value="Unassembled WGS sequence"/>
</dbReference>
<reference evidence="2 3" key="1">
    <citation type="submission" date="2024-05" db="EMBL/GenBank/DDBJ databases">
        <authorList>
            <person name="Zhao H."/>
            <person name="Xu Y."/>
            <person name="Lin S."/>
            <person name="Spain J.C."/>
            <person name="Zhou N.-Y."/>
        </authorList>
    </citation>
    <scope>NUCLEOTIDE SEQUENCE [LARGE SCALE GENOMIC DNA]</scope>
    <source>
        <strain evidence="2 3">NEAU-NG30</strain>
    </source>
</reference>
<keyword evidence="3" id="KW-1185">Reference proteome</keyword>
<proteinExistence type="predicted"/>
<dbReference type="Gene3D" id="3.40.50.2000">
    <property type="entry name" value="Glycogen Phosphorylase B"/>
    <property type="match status" value="2"/>
</dbReference>
<dbReference type="Pfam" id="PF11997">
    <property type="entry name" value="DUF3492"/>
    <property type="match status" value="1"/>
</dbReference>
<dbReference type="EMBL" id="JBDZYD010000009">
    <property type="protein sequence ID" value="MEQ0562347.1"/>
    <property type="molecule type" value="Genomic_DNA"/>
</dbReference>
<evidence type="ECO:0000313" key="2">
    <source>
        <dbReference type="EMBL" id="MEQ0562347.1"/>
    </source>
</evidence>
<evidence type="ECO:0000313" key="3">
    <source>
        <dbReference type="Proteomes" id="UP001440984"/>
    </source>
</evidence>
<evidence type="ECO:0000259" key="1">
    <source>
        <dbReference type="Pfam" id="PF11997"/>
    </source>
</evidence>